<dbReference type="NCBIfam" id="TIGR02492">
    <property type="entry name" value="flgK_ends"/>
    <property type="match status" value="1"/>
</dbReference>
<dbReference type="GO" id="GO:0009424">
    <property type="term" value="C:bacterial-type flagellum hook"/>
    <property type="evidence" value="ECO:0007669"/>
    <property type="project" value="InterPro"/>
</dbReference>
<feature type="domain" description="Flagellar hook-associated protein FlgK helical" evidence="9">
    <location>
        <begin position="97"/>
        <end position="302"/>
    </location>
</feature>
<dbReference type="GO" id="GO:0005198">
    <property type="term" value="F:structural molecule activity"/>
    <property type="evidence" value="ECO:0007669"/>
    <property type="project" value="InterPro"/>
</dbReference>
<proteinExistence type="inferred from homology"/>
<keyword evidence="11" id="KW-1185">Reference proteome</keyword>
<dbReference type="Pfam" id="PF06429">
    <property type="entry name" value="Flg_bbr_C"/>
    <property type="match status" value="1"/>
</dbReference>
<dbReference type="InterPro" id="IPR053927">
    <property type="entry name" value="FlgK_helical"/>
</dbReference>
<dbReference type="OrthoDB" id="9802553at2"/>
<dbReference type="EMBL" id="LNAM01000001">
    <property type="protein sequence ID" value="KSV60614.1"/>
    <property type="molecule type" value="Genomic_DNA"/>
</dbReference>
<evidence type="ECO:0000256" key="3">
    <source>
        <dbReference type="ARBA" id="ARBA00009677"/>
    </source>
</evidence>
<dbReference type="Pfam" id="PF22638">
    <property type="entry name" value="FlgK_D1"/>
    <property type="match status" value="1"/>
</dbReference>
<comment type="subcellular location">
    <subcellularLocation>
        <location evidence="1">Bacterial flagellum</location>
    </subcellularLocation>
    <subcellularLocation>
        <location evidence="2">Secreted</location>
    </subcellularLocation>
</comment>
<evidence type="ECO:0000256" key="1">
    <source>
        <dbReference type="ARBA" id="ARBA00004365"/>
    </source>
</evidence>
<evidence type="ECO:0000256" key="6">
    <source>
        <dbReference type="ARBA" id="ARBA00023143"/>
    </source>
</evidence>
<dbReference type="SUPFAM" id="SSF64518">
    <property type="entry name" value="Phase 1 flagellin"/>
    <property type="match status" value="1"/>
</dbReference>
<sequence>MPNTFFGLTIGKSGLYSYQAAINTAAHNSANAQTQGYSRQQTLRSASAAISIVGSYGMAGTGVDVNGVVQVRDQYYDVKYWNNNAVYGNYSTKQYYLSNIENYLSEIKSDGTTAVFDKIFTAMTGLATSPGDTNMRTQVAEFGQTFAEYMNFLYTGLQKLQDECNFEIKNAVDKINSLAKEITNLTKQINTIEVRGGKANDLRDARALLVDKLSEIANVTVTEQSAGDGIGVNQYIVRLDGKTLVDTYEYNTLKVIPQEAGVNKNDMDGLYYIKWNNGQNFDANSTSLSGTLKALLEVRDGNNKQNFTGTAKGTAGTNTLTITNSNITDFNLLNIPDANGRIKVGAREYVYEKFTAEKVADGTVTYTFTLKETLAEEIKDTAARIGESIEYKGIPYYMGQFNEFVRTFATAFNDIHKTGQDFYGNKNELDFFTAKNPTTGEDMKFAPVRDGNGNLVYPQKIDSSVQNSYYHMNIGNFKVSGEILADPKKIACAEDRVSNGIEDAGVLNKLIALKTDVTMFKQGRPDSFLQTLVGVMGIDAKAAKNLSESQDNIVKAIESQRMSVSGVDVDEETMDLVKFKNAYDLNSKVISVMNEIYNKLINETGI</sequence>
<dbReference type="GO" id="GO:0005576">
    <property type="term" value="C:extracellular region"/>
    <property type="evidence" value="ECO:0007669"/>
    <property type="project" value="UniProtKB-SubCell"/>
</dbReference>
<evidence type="ECO:0000256" key="7">
    <source>
        <dbReference type="SAM" id="Coils"/>
    </source>
</evidence>
<evidence type="ECO:0000313" key="10">
    <source>
        <dbReference type="EMBL" id="KSV60614.1"/>
    </source>
</evidence>
<keyword evidence="5" id="KW-0964">Secreted</keyword>
<dbReference type="InterPro" id="IPR002371">
    <property type="entry name" value="FlgK"/>
</dbReference>
<dbReference type="PANTHER" id="PTHR30033">
    <property type="entry name" value="FLAGELLAR HOOK-ASSOCIATED PROTEIN 1"/>
    <property type="match status" value="1"/>
</dbReference>
<dbReference type="RefSeq" id="WP_058351093.1">
    <property type="nucleotide sequence ID" value="NZ_CABMMD010000001.1"/>
</dbReference>
<comment type="similarity">
    <text evidence="3">Belongs to the flagella basal body rod proteins family.</text>
</comment>
<evidence type="ECO:0000259" key="8">
    <source>
        <dbReference type="Pfam" id="PF06429"/>
    </source>
</evidence>
<reference evidence="10 11" key="1">
    <citation type="submission" date="2015-11" db="EMBL/GenBank/DDBJ databases">
        <title>Butyribacter intestini gen. nov., sp. nov., a butyric acid-producing bacterium of the family Lachnospiraceae isolated from the human faeces.</title>
        <authorList>
            <person name="Zou Y."/>
            <person name="Xue W."/>
            <person name="Luo G."/>
            <person name="Lv M."/>
        </authorList>
    </citation>
    <scope>NUCLEOTIDE SEQUENCE [LARGE SCALE GENOMIC DNA]</scope>
    <source>
        <strain evidence="10 11">ACET-33324</strain>
    </source>
</reference>
<dbReference type="PRINTS" id="PR01005">
    <property type="entry name" value="FLGHOOKAP1"/>
</dbReference>
<feature type="domain" description="Flagellar basal-body/hook protein C-terminal" evidence="8">
    <location>
        <begin position="559"/>
        <end position="602"/>
    </location>
</feature>
<dbReference type="Proteomes" id="UP000054874">
    <property type="component" value="Unassembled WGS sequence"/>
</dbReference>
<evidence type="ECO:0000256" key="4">
    <source>
        <dbReference type="ARBA" id="ARBA00016244"/>
    </source>
</evidence>
<evidence type="ECO:0000256" key="5">
    <source>
        <dbReference type="ARBA" id="ARBA00022525"/>
    </source>
</evidence>
<evidence type="ECO:0000256" key="2">
    <source>
        <dbReference type="ARBA" id="ARBA00004613"/>
    </source>
</evidence>
<evidence type="ECO:0000313" key="11">
    <source>
        <dbReference type="Proteomes" id="UP000054874"/>
    </source>
</evidence>
<protein>
    <recommendedName>
        <fullName evidence="4">Flagellar hook-associated protein 1</fullName>
    </recommendedName>
</protein>
<dbReference type="InterPro" id="IPR010930">
    <property type="entry name" value="Flg_bb/hook_C_dom"/>
</dbReference>
<feature type="coiled-coil region" evidence="7">
    <location>
        <begin position="168"/>
        <end position="195"/>
    </location>
</feature>
<comment type="caution">
    <text evidence="10">The sequence shown here is derived from an EMBL/GenBank/DDBJ whole genome shotgun (WGS) entry which is preliminary data.</text>
</comment>
<accession>A0A0V8QK55</accession>
<evidence type="ECO:0000259" key="9">
    <source>
        <dbReference type="Pfam" id="PF22638"/>
    </source>
</evidence>
<keyword evidence="6" id="KW-0975">Bacterial flagellum</keyword>
<keyword evidence="7" id="KW-0175">Coiled coil</keyword>
<dbReference type="GO" id="GO:0044780">
    <property type="term" value="P:bacterial-type flagellum assembly"/>
    <property type="evidence" value="ECO:0007669"/>
    <property type="project" value="InterPro"/>
</dbReference>
<organism evidence="10 11">
    <name type="scientific">Acetivibrio ethanolgignens</name>
    <dbReference type="NCBI Taxonomy" id="290052"/>
    <lineage>
        <taxon>Bacteria</taxon>
        <taxon>Bacillati</taxon>
        <taxon>Bacillota</taxon>
        <taxon>Clostridia</taxon>
        <taxon>Eubacteriales</taxon>
        <taxon>Oscillospiraceae</taxon>
        <taxon>Acetivibrio</taxon>
    </lineage>
</organism>
<dbReference type="STRING" id="290052.ASU35_00105"/>
<name>A0A0V8QK55_9FIRM</name>
<dbReference type="PANTHER" id="PTHR30033:SF1">
    <property type="entry name" value="FLAGELLAR HOOK-ASSOCIATED PROTEIN 1"/>
    <property type="match status" value="1"/>
</dbReference>
<dbReference type="AlphaFoldDB" id="A0A0V8QK55"/>
<gene>
    <name evidence="10" type="ORF">ASU35_00105</name>
</gene>